<reference evidence="1" key="1">
    <citation type="journal article" date="2020" name="Nature">
        <title>Giant virus diversity and host interactions through global metagenomics.</title>
        <authorList>
            <person name="Schulz F."/>
            <person name="Roux S."/>
            <person name="Paez-Espino D."/>
            <person name="Jungbluth S."/>
            <person name="Walsh D.A."/>
            <person name="Denef V.J."/>
            <person name="McMahon K.D."/>
            <person name="Konstantinidis K.T."/>
            <person name="Eloe-Fadrosh E.A."/>
            <person name="Kyrpides N.C."/>
            <person name="Woyke T."/>
        </authorList>
    </citation>
    <scope>NUCLEOTIDE SEQUENCE</scope>
    <source>
        <strain evidence="1">GVMAG-M-3300025778-1</strain>
    </source>
</reference>
<protein>
    <submittedName>
        <fullName evidence="1">Uncharacterized protein</fullName>
    </submittedName>
</protein>
<dbReference type="Pfam" id="PF09612">
    <property type="entry name" value="HtrL_YibB"/>
    <property type="match status" value="1"/>
</dbReference>
<dbReference type="InterPro" id="IPR011735">
    <property type="entry name" value="WlaTC/HtrL_glycosyltransf"/>
</dbReference>
<organism evidence="1">
    <name type="scientific">viral metagenome</name>
    <dbReference type="NCBI Taxonomy" id="1070528"/>
    <lineage>
        <taxon>unclassified sequences</taxon>
        <taxon>metagenomes</taxon>
        <taxon>organismal metagenomes</taxon>
    </lineage>
</organism>
<dbReference type="SUPFAM" id="SSF53335">
    <property type="entry name" value="S-adenosyl-L-methionine-dependent methyltransferases"/>
    <property type="match status" value="1"/>
</dbReference>
<name>A0A6C0J5Z5_9ZZZZ</name>
<proteinExistence type="predicted"/>
<evidence type="ECO:0000313" key="1">
    <source>
        <dbReference type="EMBL" id="QHU00037.1"/>
    </source>
</evidence>
<dbReference type="AlphaFoldDB" id="A0A6C0J5Z5"/>
<dbReference type="Gene3D" id="3.40.50.150">
    <property type="entry name" value="Vaccinia Virus protein VP39"/>
    <property type="match status" value="1"/>
</dbReference>
<dbReference type="InterPro" id="IPR029063">
    <property type="entry name" value="SAM-dependent_MTases_sf"/>
</dbReference>
<sequence length="502" mass="57989">MSTTIVTMFFNLTTLPDATPAVRPQSFYMEKGRATLALPYPMVVFCDETTIDEIKRIRGDQPTQYIVKPIYEYDLYKHNYATIRKNREGVANYIGSRNTSSYFLLCMFKSLALLISKQQNTFDTTHFAWIDFGGSHVMRNFDQGARRMVENPNPKVSFCYIDYRSADDLCVIDSRLTREGWCGAACTSYTVEGAYMDRFYNGTMAIFHEMLAKGVGHNDEQVMTYFFNRYPELCSIYYGDYFSILSNYKYPCEDYNTIRWCFLNKVQCAGRYDLARACIAALFKSVADGHLAMSDDEYKTLDTMSLLFRNEYGHEINHLYTERTEQLQAERYIPANAVVLELGARYGTVSCVINRRLSNKLNQVSVEPDARVWDALERNRYCNSCSFHIVKGVVSKKKLALNTNVPDGYCTQTKASEDSSLTCLTLDEVQEKYNLCFDTLVADCEGFLESFMDENPVLYTQLVRILFEKDCPDRCNYDKIKEQLVLHGFKCLVDETHEVWQK</sequence>
<accession>A0A6C0J5Z5</accession>
<dbReference type="EMBL" id="MN740320">
    <property type="protein sequence ID" value="QHU00037.1"/>
    <property type="molecule type" value="Genomic_DNA"/>
</dbReference>